<proteinExistence type="predicted"/>
<organism evidence="1 2">
    <name type="scientific">Microbispora corallina</name>
    <dbReference type="NCBI Taxonomy" id="83302"/>
    <lineage>
        <taxon>Bacteria</taxon>
        <taxon>Bacillati</taxon>
        <taxon>Actinomycetota</taxon>
        <taxon>Actinomycetes</taxon>
        <taxon>Streptosporangiales</taxon>
        <taxon>Streptosporangiaceae</taxon>
        <taxon>Microbispora</taxon>
    </lineage>
</organism>
<dbReference type="InterPro" id="IPR046193">
    <property type="entry name" value="DUF6221"/>
</dbReference>
<accession>A0ABQ4FWG8</accession>
<dbReference type="RefSeq" id="WP_204056717.1">
    <property type="nucleotide sequence ID" value="NZ_BAAAGP010000016.1"/>
</dbReference>
<keyword evidence="2" id="KW-1185">Reference proteome</keyword>
<dbReference type="Pfam" id="PF19730">
    <property type="entry name" value="DUF6221"/>
    <property type="match status" value="1"/>
</dbReference>
<dbReference type="EMBL" id="BOOC01000006">
    <property type="protein sequence ID" value="GIH39162.1"/>
    <property type="molecule type" value="Genomic_DNA"/>
</dbReference>
<sequence>MTDLITFLHARLDEEEQTARAAAAAAGGMRWHGSDTGLYNENHSAHPGPSLSDVYGYLDEALVAHLTRHDPARVLREVEAKRYVRDGTSLSALLARSLPRTARSPRIVNTSIS</sequence>
<name>A0ABQ4FWG8_9ACTN</name>
<evidence type="ECO:0000313" key="2">
    <source>
        <dbReference type="Proteomes" id="UP000603904"/>
    </source>
</evidence>
<comment type="caution">
    <text evidence="1">The sequence shown here is derived from an EMBL/GenBank/DDBJ whole genome shotgun (WGS) entry which is preliminary data.</text>
</comment>
<gene>
    <name evidence="1" type="ORF">Mco01_21620</name>
</gene>
<evidence type="ECO:0000313" key="1">
    <source>
        <dbReference type="EMBL" id="GIH39162.1"/>
    </source>
</evidence>
<dbReference type="Proteomes" id="UP000603904">
    <property type="component" value="Unassembled WGS sequence"/>
</dbReference>
<protein>
    <submittedName>
        <fullName evidence="1">Uncharacterized protein</fullName>
    </submittedName>
</protein>
<reference evidence="1 2" key="1">
    <citation type="submission" date="2021-01" db="EMBL/GenBank/DDBJ databases">
        <title>Whole genome shotgun sequence of Microbispora corallina NBRC 16416.</title>
        <authorList>
            <person name="Komaki H."/>
            <person name="Tamura T."/>
        </authorList>
    </citation>
    <scope>NUCLEOTIDE SEQUENCE [LARGE SCALE GENOMIC DNA]</scope>
    <source>
        <strain evidence="1 2">NBRC 16416</strain>
    </source>
</reference>